<evidence type="ECO:0000313" key="3">
    <source>
        <dbReference type="EMBL" id="TLK28915.1"/>
    </source>
</evidence>
<feature type="transmembrane region" description="Helical" evidence="1">
    <location>
        <begin position="76"/>
        <end position="96"/>
    </location>
</feature>
<feature type="transmembrane region" description="Helical" evidence="1">
    <location>
        <begin position="108"/>
        <end position="130"/>
    </location>
</feature>
<evidence type="ECO:0000256" key="1">
    <source>
        <dbReference type="SAM" id="Phobius"/>
    </source>
</evidence>
<comment type="caution">
    <text evidence="3">The sequence shown here is derived from an EMBL/GenBank/DDBJ whole genome shotgun (WGS) entry which is preliminary data.</text>
</comment>
<reference evidence="2 5" key="2">
    <citation type="submission" date="2020-08" db="EMBL/GenBank/DDBJ databases">
        <title>Genomic Encyclopedia of Type Strains, Phase IV (KMG-IV): sequencing the most valuable type-strain genomes for metagenomic binning, comparative biology and taxonomic classification.</title>
        <authorList>
            <person name="Goeker M."/>
        </authorList>
    </citation>
    <scope>NUCLEOTIDE SEQUENCE [LARGE SCALE GENOMIC DNA]</scope>
    <source>
        <strain evidence="2 5">DSM 105434</strain>
    </source>
</reference>
<name>A0AAJ5F5U9_9DEIO</name>
<accession>A0AAJ5F5U9</accession>
<dbReference type="EMBL" id="VBRC01000004">
    <property type="protein sequence ID" value="TLK28915.1"/>
    <property type="molecule type" value="Genomic_DNA"/>
</dbReference>
<dbReference type="RefSeq" id="WP_129119718.1">
    <property type="nucleotide sequence ID" value="NZ_BSUI01000017.1"/>
</dbReference>
<keyword evidence="5" id="KW-1185">Reference proteome</keyword>
<dbReference type="EMBL" id="JACHFV010000005">
    <property type="protein sequence ID" value="MBB5294901.1"/>
    <property type="molecule type" value="Genomic_DNA"/>
</dbReference>
<sequence>MASVLGTFLLLLPLLLLLGFGVAGMLAAREYQHTGSHAAVWRAGAWLALAAACVPLTLPMMDAVLGGNGGTVNEKLLLALLALSALLFIPALRATLRERGGQPTLGLLLWPPAFLLLLLPWIGVILGYVLG</sequence>
<organism evidence="3 4">
    <name type="scientific">Deinococcus metallilatus</name>
    <dbReference type="NCBI Taxonomy" id="1211322"/>
    <lineage>
        <taxon>Bacteria</taxon>
        <taxon>Thermotogati</taxon>
        <taxon>Deinococcota</taxon>
        <taxon>Deinococci</taxon>
        <taxon>Deinococcales</taxon>
        <taxon>Deinococcaceae</taxon>
        <taxon>Deinococcus</taxon>
    </lineage>
</organism>
<reference evidence="3 4" key="1">
    <citation type="submission" date="2019-04" db="EMBL/GenBank/DDBJ databases">
        <title>Deinococcus metalilatus MA1002 mutant No.5.</title>
        <authorList>
            <person name="Park W."/>
            <person name="Park C."/>
        </authorList>
    </citation>
    <scope>NUCLEOTIDE SEQUENCE [LARGE SCALE GENOMIC DNA]</scope>
    <source>
        <strain evidence="3 4">MA1002-m5</strain>
    </source>
</reference>
<dbReference type="Proteomes" id="UP000536909">
    <property type="component" value="Unassembled WGS sequence"/>
</dbReference>
<gene>
    <name evidence="3" type="ORF">FCS05_07050</name>
    <name evidence="2" type="ORF">HNQ10_001722</name>
</gene>
<dbReference type="AlphaFoldDB" id="A0AAJ5F5U9"/>
<protein>
    <submittedName>
        <fullName evidence="3">Uncharacterized protein</fullName>
    </submittedName>
</protein>
<feature type="transmembrane region" description="Helical" evidence="1">
    <location>
        <begin position="43"/>
        <end position="64"/>
    </location>
</feature>
<dbReference type="Proteomes" id="UP000308000">
    <property type="component" value="Unassembled WGS sequence"/>
</dbReference>
<keyword evidence="1" id="KW-0812">Transmembrane</keyword>
<proteinExistence type="predicted"/>
<keyword evidence="1" id="KW-1133">Transmembrane helix</keyword>
<evidence type="ECO:0000313" key="4">
    <source>
        <dbReference type="Proteomes" id="UP000308000"/>
    </source>
</evidence>
<keyword evidence="1" id="KW-0472">Membrane</keyword>
<evidence type="ECO:0000313" key="5">
    <source>
        <dbReference type="Proteomes" id="UP000536909"/>
    </source>
</evidence>
<evidence type="ECO:0000313" key="2">
    <source>
        <dbReference type="EMBL" id="MBB5294901.1"/>
    </source>
</evidence>